<dbReference type="EMBL" id="CALLCH030000006">
    <property type="protein sequence ID" value="CAI4212819.1"/>
    <property type="molecule type" value="Genomic_DNA"/>
</dbReference>
<dbReference type="Proteomes" id="UP000838763">
    <property type="component" value="Unassembled WGS sequence"/>
</dbReference>
<keyword evidence="12" id="KW-1185">Reference proteome</keyword>
<dbReference type="PANTHER" id="PTHR33048">
    <property type="entry name" value="PTH11-LIKE INTEGRAL MEMBRANE PROTEIN (AFU_ORTHOLOGUE AFUA_5G11245)"/>
    <property type="match status" value="1"/>
</dbReference>
<dbReference type="InterPro" id="IPR052337">
    <property type="entry name" value="SAT4-like"/>
</dbReference>
<keyword evidence="2 7" id="KW-0812">Transmembrane</keyword>
<comment type="subcellular location">
    <subcellularLocation>
        <location evidence="1">Membrane</location>
        <topology evidence="1">Multi-pass membrane protein</topology>
    </subcellularLocation>
</comment>
<evidence type="ECO:0000256" key="1">
    <source>
        <dbReference type="ARBA" id="ARBA00004141"/>
    </source>
</evidence>
<reference evidence="11" key="1">
    <citation type="submission" date="2022-11" db="EMBL/GenBank/DDBJ databases">
        <authorList>
            <person name="Scott C."/>
            <person name="Bruce N."/>
        </authorList>
    </citation>
    <scope>NUCLEOTIDE SEQUENCE</scope>
</reference>
<proteinExistence type="inferred from homology"/>
<dbReference type="InterPro" id="IPR006094">
    <property type="entry name" value="Oxid_FAD_bind_N"/>
</dbReference>
<feature type="domain" description="Rhodopsin" evidence="10">
    <location>
        <begin position="718"/>
        <end position="859"/>
    </location>
</feature>
<dbReference type="SUPFAM" id="SSF56176">
    <property type="entry name" value="FAD-binding/transporter-associated domain-like"/>
    <property type="match status" value="1"/>
</dbReference>
<gene>
    <name evidence="11" type="ORF">PPNO1_LOCUS2567</name>
</gene>
<dbReference type="GO" id="GO:0016491">
    <property type="term" value="F:oxidoreductase activity"/>
    <property type="evidence" value="ECO:0007669"/>
    <property type="project" value="InterPro"/>
</dbReference>
<feature type="transmembrane region" description="Helical" evidence="7">
    <location>
        <begin position="801"/>
        <end position="823"/>
    </location>
</feature>
<dbReference type="InterPro" id="IPR012951">
    <property type="entry name" value="BBE"/>
</dbReference>
<evidence type="ECO:0000256" key="5">
    <source>
        <dbReference type="ARBA" id="ARBA00038359"/>
    </source>
</evidence>
<feature type="transmembrane region" description="Helical" evidence="7">
    <location>
        <begin position="764"/>
        <end position="789"/>
    </location>
</feature>
<evidence type="ECO:0000259" key="8">
    <source>
        <dbReference type="Pfam" id="PF01565"/>
    </source>
</evidence>
<accession>A0A9P1M907</accession>
<evidence type="ECO:0000256" key="4">
    <source>
        <dbReference type="ARBA" id="ARBA00023136"/>
    </source>
</evidence>
<dbReference type="Pfam" id="PF20684">
    <property type="entry name" value="Fung_rhodopsin"/>
    <property type="match status" value="1"/>
</dbReference>
<feature type="compositionally biased region" description="Basic and acidic residues" evidence="6">
    <location>
        <begin position="919"/>
        <end position="933"/>
    </location>
</feature>
<dbReference type="OrthoDB" id="9983560at2759"/>
<evidence type="ECO:0000313" key="12">
    <source>
        <dbReference type="Proteomes" id="UP000838763"/>
    </source>
</evidence>
<feature type="domain" description="FAD linked oxidase N-terminal" evidence="8">
    <location>
        <begin position="223"/>
        <end position="316"/>
    </location>
</feature>
<keyword evidence="3 7" id="KW-1133">Transmembrane helix</keyword>
<evidence type="ECO:0000313" key="11">
    <source>
        <dbReference type="EMBL" id="CAI4212819.1"/>
    </source>
</evidence>
<evidence type="ECO:0000256" key="2">
    <source>
        <dbReference type="ARBA" id="ARBA00022692"/>
    </source>
</evidence>
<evidence type="ECO:0000259" key="9">
    <source>
        <dbReference type="Pfam" id="PF08031"/>
    </source>
</evidence>
<dbReference type="Pfam" id="PF08031">
    <property type="entry name" value="BBE"/>
    <property type="match status" value="1"/>
</dbReference>
<evidence type="ECO:0000256" key="3">
    <source>
        <dbReference type="ARBA" id="ARBA00022989"/>
    </source>
</evidence>
<name>A0A9P1M907_9PEZI</name>
<dbReference type="GO" id="GO:0016020">
    <property type="term" value="C:membrane"/>
    <property type="evidence" value="ECO:0007669"/>
    <property type="project" value="UniProtKB-SubCell"/>
</dbReference>
<dbReference type="PANTHER" id="PTHR33048:SF2">
    <property type="entry name" value="SRPK"/>
    <property type="match status" value="1"/>
</dbReference>
<evidence type="ECO:0000256" key="7">
    <source>
        <dbReference type="SAM" id="Phobius"/>
    </source>
</evidence>
<feature type="transmembrane region" description="Helical" evidence="7">
    <location>
        <begin position="652"/>
        <end position="671"/>
    </location>
</feature>
<organism evidence="11 12">
    <name type="scientific">Parascedosporium putredinis</name>
    <dbReference type="NCBI Taxonomy" id="1442378"/>
    <lineage>
        <taxon>Eukaryota</taxon>
        <taxon>Fungi</taxon>
        <taxon>Dikarya</taxon>
        <taxon>Ascomycota</taxon>
        <taxon>Pezizomycotina</taxon>
        <taxon>Sordariomycetes</taxon>
        <taxon>Hypocreomycetidae</taxon>
        <taxon>Microascales</taxon>
        <taxon>Microascaceae</taxon>
        <taxon>Parascedosporium</taxon>
    </lineage>
</organism>
<dbReference type="AlphaFoldDB" id="A0A9P1M907"/>
<dbReference type="InterPro" id="IPR016169">
    <property type="entry name" value="FAD-bd_PCMH_sub2"/>
</dbReference>
<keyword evidence="4 7" id="KW-0472">Membrane</keyword>
<dbReference type="Gene3D" id="3.30.465.10">
    <property type="match status" value="2"/>
</dbReference>
<feature type="transmembrane region" description="Helical" evidence="7">
    <location>
        <begin position="720"/>
        <end position="744"/>
    </location>
</feature>
<dbReference type="Pfam" id="PF01565">
    <property type="entry name" value="FAD_binding_4"/>
    <property type="match status" value="1"/>
</dbReference>
<dbReference type="Gene3D" id="3.40.462.20">
    <property type="match status" value="1"/>
</dbReference>
<comment type="similarity">
    <text evidence="5">Belongs to the SAT4 family.</text>
</comment>
<evidence type="ECO:0000256" key="6">
    <source>
        <dbReference type="SAM" id="MobiDB-lite"/>
    </source>
</evidence>
<comment type="caution">
    <text evidence="11">The sequence shown here is derived from an EMBL/GenBank/DDBJ whole genome shotgun (WGS) entry which is preliminary data.</text>
</comment>
<dbReference type="GO" id="GO:0050660">
    <property type="term" value="F:flavin adenine dinucleotide binding"/>
    <property type="evidence" value="ECO:0007669"/>
    <property type="project" value="InterPro"/>
</dbReference>
<feature type="transmembrane region" description="Helical" evidence="7">
    <location>
        <begin position="843"/>
        <end position="861"/>
    </location>
</feature>
<protein>
    <recommendedName>
        <fullName evidence="13">FAD-binding PCMH-type domain-containing protein</fullName>
    </recommendedName>
</protein>
<evidence type="ECO:0000259" key="10">
    <source>
        <dbReference type="Pfam" id="PF20684"/>
    </source>
</evidence>
<sequence>MGGTGLVDGSGKPFLYLANLTIPRDSNKVSVAMPSLAKALLLALPLANYVAAQTIVIDGEEIAADSVSVAPAAERVVDAEEATALQLTDDILANLTSLELSNVTLFAFADESEGTAVTRRSHCKRTFGKCKTFPGDFLWPTKLVWKVFDLLTGGAVIESVPIGAVCYKDNAHYDAAACQELLDHWTESATHAKDPTSVMSPLYQGQTCLPKTPSPAPAPSAAPSYAVKISNVAQIQLAINFARNLNLRLVVHNTGHDFLGKSTGAGALSIWTHNLKDIQYIKSYKTASYSGAAFKLGAGVQVGELYAAANKYGVTAVGGECKVLSVDIVLPSGRFITADEKNNKDIFWAVRGGGGGTFGVVTSMTVKAHPKTKFGGLTFSITAGPSTNISTEVFWLAVEAYWRKFPEFAALGNYGYSSIFSLGAGSFMWSMNPWMIPGYSLAQFKQFFEHDNLYDTWSTHFPTETVGNTNLHTASRLFPKSNWATEAKRNETFATLRSVVEEGSALIQYNMNPKAPAGTPDSAANPAWREAIMFGIFGSGWAPTSTTQEVAAINTKITHDWMERLRQITPGSGGYGNEGDVMEPDFAQAFFGSNYDRLLSIKRSVDPWDLFYAPTAVGSESWYVTDQESWLTTQTGRLCRKTVRTIFEPDDYLMLLAIIPYAAEVSLAYAVGASAQGLTNSGMTPEARLRCNRKAKSTNGDTDGRLGDNGLPEYRNRLRIGIGILIFTYILLILLISLGCMPVKKNWQIHPDPGNSCQPAMSHLKIFITLVLNILTDIYLIMIPIPLLWSARLPTMKKIGLCILFSGAIFVMTAGLLRCVLILKNPVSGPRQGSAWAIRESFVAITASSIPIIWAALRRWIKRFSSSLRRSSSKNSNPKDWGNFILENHRQDGRSKTPRARSATDTLEMVPQARLTGDSAHDDKAGDSARWMEDATGPGNSHGWAV</sequence>
<feature type="region of interest" description="Disordered" evidence="6">
    <location>
        <begin position="869"/>
        <end position="946"/>
    </location>
</feature>
<evidence type="ECO:0008006" key="13">
    <source>
        <dbReference type="Google" id="ProtNLM"/>
    </source>
</evidence>
<feature type="domain" description="Berberine/berberine-like" evidence="9">
    <location>
        <begin position="575"/>
        <end position="617"/>
    </location>
</feature>
<dbReference type="InterPro" id="IPR049326">
    <property type="entry name" value="Rhodopsin_dom_fungi"/>
</dbReference>
<dbReference type="InterPro" id="IPR036318">
    <property type="entry name" value="FAD-bd_PCMH-like_sf"/>
</dbReference>